<evidence type="ECO:0000313" key="2">
    <source>
        <dbReference type="Proteomes" id="UP000186922"/>
    </source>
</evidence>
<protein>
    <submittedName>
        <fullName evidence="1">Uncharacterized protein</fullName>
    </submittedName>
</protein>
<name>A0A1D1UHN5_RAMVA</name>
<keyword evidence="2" id="KW-1185">Reference proteome</keyword>
<dbReference type="STRING" id="947166.A0A1D1UHN5"/>
<dbReference type="AlphaFoldDB" id="A0A1D1UHN5"/>
<dbReference type="EMBL" id="BDGG01000001">
    <property type="protein sequence ID" value="GAU89219.1"/>
    <property type="molecule type" value="Genomic_DNA"/>
</dbReference>
<organism evidence="1 2">
    <name type="scientific">Ramazzottius varieornatus</name>
    <name type="common">Water bear</name>
    <name type="synonym">Tardigrade</name>
    <dbReference type="NCBI Taxonomy" id="947166"/>
    <lineage>
        <taxon>Eukaryota</taxon>
        <taxon>Metazoa</taxon>
        <taxon>Ecdysozoa</taxon>
        <taxon>Tardigrada</taxon>
        <taxon>Eutardigrada</taxon>
        <taxon>Parachela</taxon>
        <taxon>Hypsibioidea</taxon>
        <taxon>Ramazzottiidae</taxon>
        <taxon>Ramazzottius</taxon>
    </lineage>
</organism>
<sequence length="199" mass="22704">MPTPARAASKPPSIYLPSDLCPTVVYGQYLQIFPKDGPEKGVSKKTFLKVWKQLVPHVKVRSLRSDMCKDCDQYYSRIYHYRKEGTPCDDLLAKWTARKQRADDERAKYVSHMESSIASYKQNGFLEGSKFPAGNNSKRVIAFDFAQSLKCHLFGLEDPARKPFSYYLADETETSGLDGKQSHGHNAMISMVDYYRIRG</sequence>
<comment type="caution">
    <text evidence="1">The sequence shown here is derived from an EMBL/GenBank/DDBJ whole genome shotgun (WGS) entry which is preliminary data.</text>
</comment>
<evidence type="ECO:0000313" key="1">
    <source>
        <dbReference type="EMBL" id="GAU89219.1"/>
    </source>
</evidence>
<accession>A0A1D1UHN5</accession>
<dbReference type="OrthoDB" id="7488569at2759"/>
<proteinExistence type="predicted"/>
<gene>
    <name evidence="1" type="primary">RvY_01796-1</name>
    <name evidence="1" type="synonym">RvY_01796.1</name>
    <name evidence="1" type="ORF">RvY_01796</name>
</gene>
<reference evidence="1 2" key="1">
    <citation type="journal article" date="2016" name="Nat. Commun.">
        <title>Extremotolerant tardigrade genome and improved radiotolerance of human cultured cells by tardigrade-unique protein.</title>
        <authorList>
            <person name="Hashimoto T."/>
            <person name="Horikawa D.D."/>
            <person name="Saito Y."/>
            <person name="Kuwahara H."/>
            <person name="Kozuka-Hata H."/>
            <person name="Shin-I T."/>
            <person name="Minakuchi Y."/>
            <person name="Ohishi K."/>
            <person name="Motoyama A."/>
            <person name="Aizu T."/>
            <person name="Enomoto A."/>
            <person name="Kondo K."/>
            <person name="Tanaka S."/>
            <person name="Hara Y."/>
            <person name="Koshikawa S."/>
            <person name="Sagara H."/>
            <person name="Miura T."/>
            <person name="Yokobori S."/>
            <person name="Miyagawa K."/>
            <person name="Suzuki Y."/>
            <person name="Kubo T."/>
            <person name="Oyama M."/>
            <person name="Kohara Y."/>
            <person name="Fujiyama A."/>
            <person name="Arakawa K."/>
            <person name="Katayama T."/>
            <person name="Toyoda A."/>
            <person name="Kunieda T."/>
        </authorList>
    </citation>
    <scope>NUCLEOTIDE SEQUENCE [LARGE SCALE GENOMIC DNA]</scope>
    <source>
        <strain evidence="1 2">YOKOZUNA-1</strain>
    </source>
</reference>
<dbReference type="Proteomes" id="UP000186922">
    <property type="component" value="Unassembled WGS sequence"/>
</dbReference>